<dbReference type="InterPro" id="IPR029071">
    <property type="entry name" value="Ubiquitin-like_domsf"/>
</dbReference>
<name>A0A9P1G4H8_9DINO</name>
<protein>
    <submittedName>
        <fullName evidence="5">Polyubiquitin-B</fullName>
    </submittedName>
</protein>
<keyword evidence="1" id="KW-0732">Signal</keyword>
<evidence type="ECO:0000313" key="4">
    <source>
        <dbReference type="EMBL" id="CAL1153083.1"/>
    </source>
</evidence>
<dbReference type="AlphaFoldDB" id="A0A9P1G4H8"/>
<dbReference type="CDD" id="cd17039">
    <property type="entry name" value="Ubl_ubiquitin_like"/>
    <property type="match status" value="3"/>
</dbReference>
<feature type="chain" id="PRO_5043272459" evidence="1">
    <location>
        <begin position="23"/>
        <end position="297"/>
    </location>
</feature>
<comment type="caution">
    <text evidence="3">The sequence shown here is derived from an EMBL/GenBank/DDBJ whole genome shotgun (WGS) entry which is preliminary data.</text>
</comment>
<accession>A0A9P1G4H8</accession>
<feature type="domain" description="Ubiquitin-like" evidence="2">
    <location>
        <begin position="61"/>
        <end position="130"/>
    </location>
</feature>
<proteinExistence type="predicted"/>
<dbReference type="PROSITE" id="PS51257">
    <property type="entry name" value="PROKAR_LIPOPROTEIN"/>
    <property type="match status" value="1"/>
</dbReference>
<feature type="domain" description="Ubiquitin-like" evidence="2">
    <location>
        <begin position="231"/>
        <end position="287"/>
    </location>
</feature>
<reference evidence="3" key="1">
    <citation type="submission" date="2022-10" db="EMBL/GenBank/DDBJ databases">
        <authorList>
            <person name="Chen Y."/>
            <person name="Dougan E. K."/>
            <person name="Chan C."/>
            <person name="Rhodes N."/>
            <person name="Thang M."/>
        </authorList>
    </citation>
    <scope>NUCLEOTIDE SEQUENCE</scope>
</reference>
<evidence type="ECO:0000313" key="5">
    <source>
        <dbReference type="EMBL" id="CAL4787020.1"/>
    </source>
</evidence>
<feature type="domain" description="Ubiquitin-like" evidence="2">
    <location>
        <begin position="133"/>
        <end position="210"/>
    </location>
</feature>
<dbReference type="SUPFAM" id="SSF54236">
    <property type="entry name" value="Ubiquitin-like"/>
    <property type="match status" value="3"/>
</dbReference>
<dbReference type="SMART" id="SM00213">
    <property type="entry name" value="UBQ"/>
    <property type="match status" value="3"/>
</dbReference>
<dbReference type="InterPro" id="IPR019956">
    <property type="entry name" value="Ubiquitin_dom"/>
</dbReference>
<dbReference type="EMBL" id="CAMXCT010002669">
    <property type="protein sequence ID" value="CAI3999708.1"/>
    <property type="molecule type" value="Genomic_DNA"/>
</dbReference>
<dbReference type="Proteomes" id="UP001152797">
    <property type="component" value="Unassembled WGS sequence"/>
</dbReference>
<dbReference type="PROSITE" id="PS50053">
    <property type="entry name" value="UBIQUITIN_2"/>
    <property type="match status" value="3"/>
</dbReference>
<dbReference type="PANTHER" id="PTHR10666">
    <property type="entry name" value="UBIQUITIN"/>
    <property type="match status" value="1"/>
</dbReference>
<dbReference type="EMBL" id="CAMXCT030002669">
    <property type="protein sequence ID" value="CAL4787020.1"/>
    <property type="molecule type" value="Genomic_DNA"/>
</dbReference>
<dbReference type="InterPro" id="IPR000626">
    <property type="entry name" value="Ubiquitin-like_dom"/>
</dbReference>
<evidence type="ECO:0000259" key="2">
    <source>
        <dbReference type="PROSITE" id="PS50053"/>
    </source>
</evidence>
<dbReference type="Gene3D" id="3.10.20.90">
    <property type="entry name" value="Phosphatidylinositol 3-kinase Catalytic Subunit, Chain A, domain 1"/>
    <property type="match status" value="3"/>
</dbReference>
<dbReference type="PRINTS" id="PR00348">
    <property type="entry name" value="UBIQUITIN"/>
</dbReference>
<keyword evidence="6" id="KW-1185">Reference proteome</keyword>
<gene>
    <name evidence="3" type="ORF">C1SCF055_LOCUS25884</name>
</gene>
<feature type="signal peptide" evidence="1">
    <location>
        <begin position="1"/>
        <end position="22"/>
    </location>
</feature>
<organism evidence="3">
    <name type="scientific">Cladocopium goreaui</name>
    <dbReference type="NCBI Taxonomy" id="2562237"/>
    <lineage>
        <taxon>Eukaryota</taxon>
        <taxon>Sar</taxon>
        <taxon>Alveolata</taxon>
        <taxon>Dinophyceae</taxon>
        <taxon>Suessiales</taxon>
        <taxon>Symbiodiniaceae</taxon>
        <taxon>Cladocopium</taxon>
    </lineage>
</organism>
<dbReference type="OrthoDB" id="424934at2759"/>
<dbReference type="Pfam" id="PF00240">
    <property type="entry name" value="ubiquitin"/>
    <property type="match status" value="3"/>
</dbReference>
<evidence type="ECO:0000313" key="3">
    <source>
        <dbReference type="EMBL" id="CAI3999708.1"/>
    </source>
</evidence>
<evidence type="ECO:0000256" key="1">
    <source>
        <dbReference type="SAM" id="SignalP"/>
    </source>
</evidence>
<reference evidence="4" key="2">
    <citation type="submission" date="2024-04" db="EMBL/GenBank/DDBJ databases">
        <authorList>
            <person name="Chen Y."/>
            <person name="Shah S."/>
            <person name="Dougan E. K."/>
            <person name="Thang M."/>
            <person name="Chan C."/>
        </authorList>
    </citation>
    <scope>NUCLEOTIDE SEQUENCE [LARGE SCALE GENOMIC DNA]</scope>
</reference>
<dbReference type="InterPro" id="IPR050158">
    <property type="entry name" value="Ubiquitin_ubiquitin-like"/>
</dbReference>
<evidence type="ECO:0000313" key="6">
    <source>
        <dbReference type="Proteomes" id="UP001152797"/>
    </source>
</evidence>
<dbReference type="EMBL" id="CAMXCT020002669">
    <property type="protein sequence ID" value="CAL1153083.1"/>
    <property type="molecule type" value="Genomic_DNA"/>
</dbReference>
<sequence length="297" mass="33144">MEESRWTLSSMLSWIALSSCSCDTTTVGTTNDAELRTTTTPMPEVHPAIKTIEAVEVDEEIRITVMLFCGRALILQATTLQTVADLKSDIQKKEQIPVQEQLLIFNELTLKNTCRLRDYGISHDSSLNLVRVMALDLKIMGAGSRKWNLRLQPQDTVEEIKTFMTQKVDIAAEQMLFVCRGVTLEEGRTLQELGVQSGDMVALILRLKGCGQFIVETDAGDTFRVDGACADRTVADVKTAIQDRTGMLPNEQQLSYGKMVLQDSQTLEHYGIKKECTIHLARRTAKDGCRENCCLCC</sequence>